<dbReference type="Proteomes" id="UP001141806">
    <property type="component" value="Unassembled WGS sequence"/>
</dbReference>
<organism evidence="2 3">
    <name type="scientific">Protea cynaroides</name>
    <dbReference type="NCBI Taxonomy" id="273540"/>
    <lineage>
        <taxon>Eukaryota</taxon>
        <taxon>Viridiplantae</taxon>
        <taxon>Streptophyta</taxon>
        <taxon>Embryophyta</taxon>
        <taxon>Tracheophyta</taxon>
        <taxon>Spermatophyta</taxon>
        <taxon>Magnoliopsida</taxon>
        <taxon>Proteales</taxon>
        <taxon>Proteaceae</taxon>
        <taxon>Protea</taxon>
    </lineage>
</organism>
<evidence type="ECO:0000313" key="2">
    <source>
        <dbReference type="EMBL" id="KAJ4947955.1"/>
    </source>
</evidence>
<dbReference type="PANTHER" id="PTHR47481:SF28">
    <property type="entry name" value="RETROTRANSPOSON COPIA-LIKE N-TERMINAL DOMAIN-CONTAINING PROTEIN"/>
    <property type="match status" value="1"/>
</dbReference>
<protein>
    <submittedName>
        <fullName evidence="2">Uncharacterized protein</fullName>
    </submittedName>
</protein>
<comment type="caution">
    <text evidence="2">The sequence shown here is derived from an EMBL/GenBank/DDBJ whole genome shotgun (WGS) entry which is preliminary data.</text>
</comment>
<feature type="compositionally biased region" description="Low complexity" evidence="1">
    <location>
        <begin position="167"/>
        <end position="186"/>
    </location>
</feature>
<dbReference type="PANTHER" id="PTHR47481">
    <property type="match status" value="1"/>
</dbReference>
<gene>
    <name evidence="2" type="ORF">NE237_014203</name>
</gene>
<dbReference type="AlphaFoldDB" id="A0A9Q0GLR0"/>
<dbReference type="OrthoDB" id="1912561at2759"/>
<feature type="region of interest" description="Disordered" evidence="1">
    <location>
        <begin position="142"/>
        <end position="186"/>
    </location>
</feature>
<reference evidence="2" key="1">
    <citation type="journal article" date="2023" name="Plant J.">
        <title>The genome of the king protea, Protea cynaroides.</title>
        <authorList>
            <person name="Chang J."/>
            <person name="Duong T.A."/>
            <person name="Schoeman C."/>
            <person name="Ma X."/>
            <person name="Roodt D."/>
            <person name="Barker N."/>
            <person name="Li Z."/>
            <person name="Van de Peer Y."/>
            <person name="Mizrachi E."/>
        </authorList>
    </citation>
    <scope>NUCLEOTIDE SEQUENCE</scope>
    <source>
        <tissue evidence="2">Young leaves</tissue>
    </source>
</reference>
<name>A0A9Q0GLR0_9MAGN</name>
<evidence type="ECO:0000256" key="1">
    <source>
        <dbReference type="SAM" id="MobiDB-lite"/>
    </source>
</evidence>
<dbReference type="Pfam" id="PF14223">
    <property type="entry name" value="Retrotran_gag_2"/>
    <property type="match status" value="1"/>
</dbReference>
<keyword evidence="3" id="KW-1185">Reference proteome</keyword>
<sequence length="186" mass="20563">MTDYLQQFKNISDQLAASGSPVSDDDLVIYILDGLPLTYRQFGYSVRIRSRTSQLSLEELHTLLICEELALADETPNENNTAFVAYRPCKINTGRGSSSFKGRSNNGGRAGIQKHPNADWAHFRFIQASTGELYYIDWQNGRKAKEDPRKTSRPGGGVVVYSEEDSSYGYGYGYDSEGSSSTSASS</sequence>
<dbReference type="EMBL" id="JAMYWD010000794">
    <property type="protein sequence ID" value="KAJ4947955.1"/>
    <property type="molecule type" value="Genomic_DNA"/>
</dbReference>
<proteinExistence type="predicted"/>
<accession>A0A9Q0GLR0</accession>
<evidence type="ECO:0000313" key="3">
    <source>
        <dbReference type="Proteomes" id="UP001141806"/>
    </source>
</evidence>